<dbReference type="OrthoDB" id="7877008at2"/>
<dbReference type="AlphaFoldDB" id="A0A1Y5RFF0"/>
<dbReference type="EMBL" id="FWFW01000001">
    <property type="protein sequence ID" value="SLN13374.1"/>
    <property type="molecule type" value="Genomic_DNA"/>
</dbReference>
<organism evidence="1 2">
    <name type="scientific">Pacificibacter marinus</name>
    <dbReference type="NCBI Taxonomy" id="658057"/>
    <lineage>
        <taxon>Bacteria</taxon>
        <taxon>Pseudomonadati</taxon>
        <taxon>Pseudomonadota</taxon>
        <taxon>Alphaproteobacteria</taxon>
        <taxon>Rhodobacterales</taxon>
        <taxon>Roseobacteraceae</taxon>
        <taxon>Pacificibacter</taxon>
    </lineage>
</organism>
<reference evidence="1 2" key="1">
    <citation type="submission" date="2017-03" db="EMBL/GenBank/DDBJ databases">
        <authorList>
            <person name="Afonso C.L."/>
            <person name="Miller P.J."/>
            <person name="Scott M.A."/>
            <person name="Spackman E."/>
            <person name="Goraichik I."/>
            <person name="Dimitrov K.M."/>
            <person name="Suarez D.L."/>
            <person name="Swayne D.E."/>
        </authorList>
    </citation>
    <scope>NUCLEOTIDE SEQUENCE [LARGE SCALE GENOMIC DNA]</scope>
    <source>
        <strain evidence="1 2">CECT 7971</strain>
    </source>
</reference>
<keyword evidence="2" id="KW-1185">Reference proteome</keyword>
<sequence>MSSYQKLKKLGWLSAYSRQVLLTRYLARTCADRGRDRFEKNAPNESFLFLAFKLCVRCPQSNIGADSKLSAPYQPSNRPDTFTLKSKHSNNLFMSLKTSPADKTDFFLNEGYDPNQFSWIPKPSERALINKGRTSFGDSAGSKTSRQHDSYLFDEVSRVGKGISLSNKALADTRCENLWREGLFRKMPLSVEVREFIKALESHPKDSFLSLFLTWYKGLIDGVVDWELWQNLSEIPEDIWEAGPAALVREFEVIQAKLLAKRAGQATDVVFDSTANKFRLEYSAPNKPDLLGATLDQISDALDDALANPSNGLHERSRETKVLWRALAKYANNAQRLEMDFTSVHDSITRQIANEELPPSEENLALLKATQEGAQGIRATHSDIAENREILTKRALAELTIEQVQAVSDAKAILLDISIDELADDFAHDIDEIIEQEAEAVAYRSLGGQERNPASVARDEKVRLFSYAAKILLLIRKTPQVIDKIVNSRAAKLASLGTVVETFAPGAIVDTLKRLVEIGISLF</sequence>
<gene>
    <name evidence="1" type="ORF">PAM7971_00180</name>
</gene>
<dbReference type="RefSeq" id="WP_085847103.1">
    <property type="nucleotide sequence ID" value="NZ_FNZV01000001.1"/>
</dbReference>
<dbReference type="Proteomes" id="UP000193307">
    <property type="component" value="Unassembled WGS sequence"/>
</dbReference>
<evidence type="ECO:0000313" key="1">
    <source>
        <dbReference type="EMBL" id="SLN13374.1"/>
    </source>
</evidence>
<protein>
    <submittedName>
        <fullName evidence="1">Uncharacterized protein</fullName>
    </submittedName>
</protein>
<name>A0A1Y5RFF0_9RHOB</name>
<proteinExistence type="predicted"/>
<evidence type="ECO:0000313" key="2">
    <source>
        <dbReference type="Proteomes" id="UP000193307"/>
    </source>
</evidence>
<dbReference type="STRING" id="658057.SAMN04488032_101467"/>
<accession>A0A1Y5RFF0</accession>